<organism evidence="2">
    <name type="scientific">Ixodes scapularis</name>
    <name type="common">Black-legged tick</name>
    <name type="synonym">Deer tick</name>
    <dbReference type="NCBI Taxonomy" id="6945"/>
    <lineage>
        <taxon>Eukaryota</taxon>
        <taxon>Metazoa</taxon>
        <taxon>Ecdysozoa</taxon>
        <taxon>Arthropoda</taxon>
        <taxon>Chelicerata</taxon>
        <taxon>Arachnida</taxon>
        <taxon>Acari</taxon>
        <taxon>Parasitiformes</taxon>
        <taxon>Ixodida</taxon>
        <taxon>Ixodoidea</taxon>
        <taxon>Ixodidae</taxon>
        <taxon>Ixodinae</taxon>
        <taxon>Ixodes</taxon>
    </lineage>
</organism>
<protein>
    <submittedName>
        <fullName evidence="2">Salp10</fullName>
    </submittedName>
</protein>
<name>Q95WX4_IXOSC</name>
<dbReference type="AlphaFoldDB" id="Q95WX4"/>
<dbReference type="SMR" id="Q95WX4"/>
<evidence type="ECO:0000313" key="2">
    <source>
        <dbReference type="EMBL" id="AAK97828.1"/>
    </source>
</evidence>
<dbReference type="VEuPathDB" id="VectorBase:ISCP_037613"/>
<evidence type="ECO:0000256" key="1">
    <source>
        <dbReference type="SAM" id="SignalP"/>
    </source>
</evidence>
<proteinExistence type="evidence at transcript level"/>
<dbReference type="EMBL" id="AF278575">
    <property type="protein sequence ID" value="AAK97828.1"/>
    <property type="molecule type" value="mRNA"/>
</dbReference>
<reference evidence="2" key="1">
    <citation type="journal article" date="2001" name="J. Infect. Dis.">
        <title>Salp25D, an Ixodes scapularis antioxidant, is 1 of 14 immunodominant antigens in engorged tick salivary glands.</title>
        <authorList>
            <person name="Das S."/>
            <person name="Banerjee G."/>
            <person name="DePonte K."/>
            <person name="Marcantonio N."/>
            <person name="Kantor F.S."/>
            <person name="Fikrig E."/>
        </authorList>
    </citation>
    <scope>NUCLEOTIDE SEQUENCE</scope>
</reference>
<feature type="signal peptide" evidence="1">
    <location>
        <begin position="1"/>
        <end position="17"/>
    </location>
</feature>
<accession>Q95WX4</accession>
<sequence length="96" mass="10411">MKAAIAVLCFLVAVAYAIVVEARMANQPIDDGPLNPKCVKPKGCPGDFKTVSYYDPNKGCQLIKLGENCTDNGNYPTLEDCNRHCLPPPGKQTRLS</sequence>
<feature type="chain" id="PRO_5004321701" evidence="1">
    <location>
        <begin position="18"/>
        <end position="96"/>
    </location>
</feature>
<keyword evidence="1" id="KW-0732">Signal</keyword>
<dbReference type="VEuPathDB" id="VectorBase:ISCW024676"/>